<feature type="region of interest" description="Disordered" evidence="6">
    <location>
        <begin position="1906"/>
        <end position="1927"/>
    </location>
</feature>
<dbReference type="GO" id="GO:0043139">
    <property type="term" value="F:5'-3' DNA helicase activity"/>
    <property type="evidence" value="ECO:0007669"/>
    <property type="project" value="TreeGrafter"/>
</dbReference>
<dbReference type="InterPro" id="IPR013087">
    <property type="entry name" value="Znf_C2H2_type"/>
</dbReference>
<feature type="compositionally biased region" description="Acidic residues" evidence="6">
    <location>
        <begin position="3740"/>
        <end position="3750"/>
    </location>
</feature>
<dbReference type="PANTHER" id="PTHR43788">
    <property type="entry name" value="DNA2/NAM7 HELICASE FAMILY MEMBER"/>
    <property type="match status" value="1"/>
</dbReference>
<dbReference type="GO" id="GO:0003723">
    <property type="term" value="F:RNA binding"/>
    <property type="evidence" value="ECO:0007669"/>
    <property type="project" value="InterPro"/>
</dbReference>
<dbReference type="InterPro" id="IPR003593">
    <property type="entry name" value="AAA+_ATPase"/>
</dbReference>
<feature type="region of interest" description="Disordered" evidence="6">
    <location>
        <begin position="3617"/>
        <end position="3660"/>
    </location>
</feature>
<dbReference type="GO" id="GO:0005524">
    <property type="term" value="F:ATP binding"/>
    <property type="evidence" value="ECO:0007669"/>
    <property type="project" value="UniProtKB-KW"/>
</dbReference>
<keyword evidence="8" id="KW-1185">Reference proteome</keyword>
<feature type="compositionally biased region" description="Basic and acidic residues" evidence="6">
    <location>
        <begin position="1907"/>
        <end position="1921"/>
    </location>
</feature>
<comment type="similarity">
    <text evidence="1">Belongs to the DNA2/NAM7 helicase family.</text>
</comment>
<feature type="compositionally biased region" description="Polar residues" evidence="6">
    <location>
        <begin position="3725"/>
        <end position="3736"/>
    </location>
</feature>
<proteinExistence type="inferred from homology"/>
<evidence type="ECO:0000256" key="1">
    <source>
        <dbReference type="ARBA" id="ARBA00007913"/>
    </source>
</evidence>
<evidence type="ECO:0000256" key="5">
    <source>
        <dbReference type="ARBA" id="ARBA00022840"/>
    </source>
</evidence>
<protein>
    <submittedName>
        <fullName evidence="7">Uncharacterized protein</fullName>
    </submittedName>
</protein>
<feature type="region of interest" description="Disordered" evidence="6">
    <location>
        <begin position="470"/>
        <end position="511"/>
    </location>
</feature>
<dbReference type="SUPFAM" id="SSF50249">
    <property type="entry name" value="Nucleic acid-binding proteins"/>
    <property type="match status" value="2"/>
</dbReference>
<dbReference type="Pfam" id="PF00773">
    <property type="entry name" value="RNB"/>
    <property type="match status" value="1"/>
</dbReference>
<name>A0A8J1Y1H7_OWEFU</name>
<dbReference type="SMART" id="SM00382">
    <property type="entry name" value="AAA"/>
    <property type="match status" value="2"/>
</dbReference>
<dbReference type="PROSITE" id="PS00028">
    <property type="entry name" value="ZINC_FINGER_C2H2_1"/>
    <property type="match status" value="1"/>
</dbReference>
<dbReference type="InterPro" id="IPR041679">
    <property type="entry name" value="DNA2/NAM7-like_C"/>
</dbReference>
<dbReference type="InterPro" id="IPR047187">
    <property type="entry name" value="SF1_C_Upf1"/>
</dbReference>
<dbReference type="SUPFAM" id="SSF52540">
    <property type="entry name" value="P-loop containing nucleoside triphosphate hydrolases"/>
    <property type="match status" value="2"/>
</dbReference>
<dbReference type="InterPro" id="IPR001900">
    <property type="entry name" value="RNase_II/R"/>
</dbReference>
<dbReference type="Pfam" id="PF25049">
    <property type="entry name" value="OB_HELZ2"/>
    <property type="match status" value="1"/>
</dbReference>
<dbReference type="EMBL" id="CAIIXF020000006">
    <property type="protein sequence ID" value="CAH1785472.1"/>
    <property type="molecule type" value="Genomic_DNA"/>
</dbReference>
<feature type="compositionally biased region" description="Basic residues" evidence="6">
    <location>
        <begin position="3759"/>
        <end position="3772"/>
    </location>
</feature>
<dbReference type="SUPFAM" id="SSF57667">
    <property type="entry name" value="beta-beta-alpha zinc fingers"/>
    <property type="match status" value="2"/>
</dbReference>
<keyword evidence="2" id="KW-0547">Nucleotide-binding</keyword>
<reference evidence="7" key="1">
    <citation type="submission" date="2022-03" db="EMBL/GenBank/DDBJ databases">
        <authorList>
            <person name="Martin C."/>
        </authorList>
    </citation>
    <scope>NUCLEOTIDE SEQUENCE</scope>
</reference>
<evidence type="ECO:0000256" key="3">
    <source>
        <dbReference type="ARBA" id="ARBA00022801"/>
    </source>
</evidence>
<dbReference type="PANTHER" id="PTHR43788:SF16">
    <property type="entry name" value="HELICASE WITH ZINC FINGER 2"/>
    <property type="match status" value="1"/>
</dbReference>
<evidence type="ECO:0000256" key="4">
    <source>
        <dbReference type="ARBA" id="ARBA00022806"/>
    </source>
</evidence>
<evidence type="ECO:0000313" key="7">
    <source>
        <dbReference type="EMBL" id="CAH1785472.1"/>
    </source>
</evidence>
<dbReference type="FunFam" id="3.40.50.300:FF:000326">
    <property type="entry name" value="P-loop containing nucleoside triphosphate hydrolase"/>
    <property type="match status" value="1"/>
</dbReference>
<dbReference type="Gene3D" id="3.40.50.300">
    <property type="entry name" value="P-loop containing nucleotide triphosphate hydrolases"/>
    <property type="match status" value="4"/>
</dbReference>
<dbReference type="InterPro" id="IPR027417">
    <property type="entry name" value="P-loop_NTPase"/>
</dbReference>
<organism evidence="7 8">
    <name type="scientific">Owenia fusiformis</name>
    <name type="common">Polychaete worm</name>
    <dbReference type="NCBI Taxonomy" id="6347"/>
    <lineage>
        <taxon>Eukaryota</taxon>
        <taxon>Metazoa</taxon>
        <taxon>Spiralia</taxon>
        <taxon>Lophotrochozoa</taxon>
        <taxon>Annelida</taxon>
        <taxon>Polychaeta</taxon>
        <taxon>Sedentaria</taxon>
        <taxon>Canalipalpata</taxon>
        <taxon>Sabellida</taxon>
        <taxon>Oweniida</taxon>
        <taxon>Oweniidae</taxon>
        <taxon>Owenia</taxon>
    </lineage>
</organism>
<dbReference type="GO" id="GO:0005694">
    <property type="term" value="C:chromosome"/>
    <property type="evidence" value="ECO:0007669"/>
    <property type="project" value="UniProtKB-ARBA"/>
</dbReference>
<dbReference type="InterPro" id="IPR056787">
    <property type="entry name" value="OB_HELZ2"/>
</dbReference>
<feature type="compositionally biased region" description="Basic and acidic residues" evidence="6">
    <location>
        <begin position="3707"/>
        <end position="3717"/>
    </location>
</feature>
<keyword evidence="5" id="KW-0067">ATP-binding</keyword>
<dbReference type="GO" id="GO:0004540">
    <property type="term" value="F:RNA nuclease activity"/>
    <property type="evidence" value="ECO:0007669"/>
    <property type="project" value="InterPro"/>
</dbReference>
<feature type="compositionally biased region" description="Basic and acidic residues" evidence="6">
    <location>
        <begin position="502"/>
        <end position="511"/>
    </location>
</feature>
<gene>
    <name evidence="7" type="ORF">OFUS_LOCUS11522</name>
</gene>
<dbReference type="SUPFAM" id="SSF48452">
    <property type="entry name" value="TPR-like"/>
    <property type="match status" value="1"/>
</dbReference>
<dbReference type="Pfam" id="PF12874">
    <property type="entry name" value="zf-met"/>
    <property type="match status" value="2"/>
</dbReference>
<evidence type="ECO:0000313" key="8">
    <source>
        <dbReference type="Proteomes" id="UP000749559"/>
    </source>
</evidence>
<keyword evidence="4" id="KW-0347">Helicase</keyword>
<comment type="caution">
    <text evidence="7">The sequence shown here is derived from an EMBL/GenBank/DDBJ whole genome shotgun (WGS) entry which is preliminary data.</text>
</comment>
<dbReference type="InterPro" id="IPR036236">
    <property type="entry name" value="Znf_C2H2_sf"/>
</dbReference>
<feature type="compositionally biased region" description="Basic and acidic residues" evidence="6">
    <location>
        <begin position="2896"/>
        <end position="2906"/>
    </location>
</feature>
<dbReference type="Gene3D" id="3.30.160.60">
    <property type="entry name" value="Classic Zinc Finger"/>
    <property type="match status" value="1"/>
</dbReference>
<accession>A0A8J1Y1H7</accession>
<feature type="compositionally biased region" description="Polar residues" evidence="6">
    <location>
        <begin position="3625"/>
        <end position="3658"/>
    </location>
</feature>
<dbReference type="InterPro" id="IPR041677">
    <property type="entry name" value="DNA2/NAM7_AAA_11"/>
</dbReference>
<feature type="region of interest" description="Disordered" evidence="6">
    <location>
        <begin position="2887"/>
        <end position="2906"/>
    </location>
</feature>
<dbReference type="GO" id="GO:0016787">
    <property type="term" value="F:hydrolase activity"/>
    <property type="evidence" value="ECO:0007669"/>
    <property type="project" value="UniProtKB-KW"/>
</dbReference>
<sequence length="3772" mass="433255">MADGQNVPSEDVDPNAVLRNLEELLSRAQECLNTRSYNPYEAKALLLNSLQVLQHHKDLRKQQPNASLFRIKPKLHQYLGLTYIHLTKYKEESRAQNIQSAFDEFSNALCCDNLTPEIICDVTNPLQILVKDKCLSWLDVDTTNSYAKVIKLLRKWAKSNYIFVELLLHYLIATSKLTHVRENEKSECLLFQARLSKVQGNSQKAIQLCDKAKALAKSEPVERELARVAINACFKEGELFTALSYLQKFKEDDKFAVLSGECKAKVKEKVKDLIGKNQISSAESYLKHYEEDGEFAPLHEKLRKKRQEWDDLLQERKEEVDVDWLPPEMLNSKKNQNQWKTISKKTKKNTKPVTNHVREADNITMKDEACSQPVKQHLQYTTIDSDKTQADLIKTCENHSSDFLQIHTHDKERTEWSNFCIPCKKKFNAKQQYEEHIQSQKHQRNDAFFTSKDTAGKATLTQNNKLQPQIEPTVIPGPHDVKEGNILKTNDTISDTKASSSRPEELSEERLNGSKDTMLLDQKDMLQTPTIINQEERKMNDAKVDKKVVETNAINSNVIMPSGEEEEVELEGPFKQQNGETETSCGDIVTKIEMERNSGLSFVFDDDKSDGLSRCSSRASVLQEDPAIMQIKDTVPATMSLQQPTAIKELQRKPVSNEVVQDNSSIHPEAQTQDRVSTTTAWHKPIAIKNIQMKHVSNKRIPVNQSSRKRHIPNHCDICHKICNSEVQFGYHKGSKKHQRKMIKKRNERKWNFRTLPKDCTFELCDKHDKGNKCEYSFVEMKFNKCDKAHGQDELDEWHEQDDHNKMFDRKYHNLMSYIQDMQNGKSDQTISLQNKVEGVQYMINNNTVKTDGIQHIVPKQEKVTTEQWELTIETDRPIEKICLIQDSQRSNFEMEVPEEYTGEGYEEKQFALITYPTDQNEDFDLSFSLKFKSHCFGKFEQDIVLDFGERTKLIIPIKLEIVSADTKSAEINKKLSELIESVEEQAQWKYLIPFGEERNSTLKELVEDITFQDPKQTEEKLSADTYEPITVNLIHMEWKAYKTAIKRYNISSVARMKTYKNGLIAKVPLTSDIMKGQHLLETVEYVAISKKNETQLYEACILKDVSGEQINGRSSLCIVLSNRCCEDWILKEGDDVDLTIQFIPDELRFKLMKYAVRQISSSNQKSRLIYPCTNDIPRDLEKESIQDREKLTGLTEQQKDVAMCILKQNAAPPVVIYGAFGTGKTQTLAHSAVITAIANKKKGNKKAVLICTNDKSSSDLFATLFDGFKENGLYNSMKGVKYTRNSVSDKIKCSNHDIIITTLRDSLGMHAKETKRPYFSHILIDEATSSLEPETIMPLTFADEKTVVVLAGDHLQVTPTVVSETAKEENFQLTLLQRLYSHYKARDETNLSEYSHCMNKNFRSHPQILEFLSDCFYGGKLESGMTEKAMMETWNLNVKPMTFVDTRGDVKNSEMWSCFNMAEVDTICQEIKNLVDEKSIHLDKIAIITSSYAQVMKFRERLEYIDSAFKDIFVDLPQNSRSREYQHIFVSTIDSLSNTAISPLRKDRKLLNTTFGRAEQSIYVCGDAEALQSASPCQTIWTTFIERCSEKSDSEDDRISTVSDAPSRDDENEWLQVDDIVEDLKKDKERENIVTGNLKNQSVVDIAETVVSCDTVYDREDDYKEKRNLRSGYDAEIDNSTRCDEREYDFPQYYPEEVELMMKATERGSSFEECYISIEGGVFARCTPINPYKAKYTIEIYGRRNCGQTQTGDKVLVEILNRKKDDLIINDAIPRRGRVIKILKQCRNLIGSRFVCTIQKQSSYDRAVHMKPLSKCLPGINIYEPKEQKGFIDKKIHVCKIESRRLKHLKKIKHDPNKNKLYVVQILNWNNHFPYPLGTVVEIKNGGDALVRGTNILKMEYISPPSHEESGITSYKERSYSKQRKRKRKDGLRRIFTFTIDPADANERDDAISMEDLDDGGYRIGIHISDVSDVIPIGSRIDNAAKEKGFTHYAYGHDQVVEMLPQYITEGCSLEEGEDRDVVSLLFEVDQNFCLKEKSCEFKCSTIRVDKKFSYDEVEQILDGEADSEHQTELRDLHQITVKMSIVRTKGVSYMDYISIDNKKACKMIEELMTYMNNRAGNELLLKYPESVPLRHQFTADEEDKEKWIEENRGTVQYLASLKHCIECEWNDVQYLSIKSLHVTGIRNGTLKAERVFSSEESIPQLLASKVNWYKLQAFANYISSGCLEKDERGHSSLNYECYVQMTSPIRRYLDIVSQRMLKAAIDGSDSPYSVEQMEELCEDINLKKTQEKEFHRRSEALLRGTFLKHNPVQILATVTAVTDKCIELGSHGDWLKLPKSRTVQFSHLSLQSAPIADGNNFPLQWAKRVFDKTTDEFKKDWSINTNKYESQEFQLEDTRFVKKYNAYQSYIPRESHFMKVLENMDNRGTADDRRPRKPIVKPDVLTTEGYDSRFQLRVKKGSVLKVQLGSTIHQGMAIPNIELINLTETYNLCIQHNKDPISCFSRIAVESTKEEYNNIEEYQNVYKPLLSMESVTSTINEGESDTIKNCAVQWVTPNTGRIEFRKDFCLKRNIFLNSQDLTKEPLEEMDATQFYICLVSPLLNQDELITNELKSLNEVDTVLDQTYKDVKKERDFVNKVVKQKKPKHWIGHGVVTGVEKLEEISDMVKFRIQSSNFSLPDELRENEESDEEVVEDDEDDVIDINSPVFKVKKFKPPHHPYTVEILPVGFSMRKMECALGNLGKSTPLIKKIVLRTDINSRIKVESYEEIEDLPAKYMQGHKINDPQKEAIEAALEQDFSLIQGPPGTGKTETAVRLIHAFGARNRARTTEKISKKMLYCGPSNKSVDVIAGLLKKSLMPRGSKSICPRILRVYSSTIVTKDYPVPGVPQRGTKGSEDSKADPNHKDVTLHHILHGEKRRNPFTERIVEAYAMIRSDKWVGNYNDIKRYQLLLKCGELFELHTCEVILCTCAHSAKVLQKLSMTLMDLELLILADNKNPKGVECAKTQDKTEQSGETKKTSCIKPVSEEEKNKLAEVMCDTKIGQLIIDEAAMCTEPEALIAMVATKAPQIVLIGDHKQLRPIVTNRIAENLGFDSTFFQRYEESAKMLQIQYRMHPSICQFPSNQFYDGLLQADVSQSEEALTSRDILKGYWQGGDDQRTVFLNVCGEEKILTVGTSEGNVSSTSNEQEMDHAVRIYRCLLHKLYKNEDAFKNIAVLSQYRAQCALIHKEIDKYLELRHEATSVNTVVKSQGGEWEYVILSTVRSMQSEAIPEDITQKWKSKHLGFIIDENQINVALTRARFGLIIIGNADLLSCDPMWKELIEDYKDRDCFIEATDFLTDLSKGLPGMPEDWDQKYDAYDINEEQRAPRLSREASKDCLRKIKADTMLIECEWLLREALSGVLRMRDLPETENRRWNERFESFFARTSYDGTKRPRWTETKDYLKQVGPILHNGHELLAEFGRKSSFKDRFVVPLKRLRNMWSQWNHIQDPNLSISELKILLKQMEILDMPRMTHKKVYLKKMKEEHLKCLEKLEEIHHKMVEYNENHRDMYKETGADYFKTRLRNYGIIRGMPNSSRLRSFRTPAEHDDLHPLNNDEVDDADAESIIQIEEISDDETVSEGESTQADEPYINSETKTMHGQSQSRHTSGTLRNVDSGDARQSIVSLNVSADLVPPSLCAEILYMVDDDGSTNTGSNIAIDRDKTLRKSKDPNMVDDINASVDQLSHSQSEPNGDANEENLIEQEAGEAGSKQASSKKKKSKRKRKKH</sequence>
<feature type="compositionally biased region" description="Polar residues" evidence="6">
    <location>
        <begin position="487"/>
        <end position="498"/>
    </location>
</feature>
<dbReference type="Proteomes" id="UP000749559">
    <property type="component" value="Unassembled WGS sequence"/>
</dbReference>
<dbReference type="Pfam" id="PF13086">
    <property type="entry name" value="AAA_11"/>
    <property type="match status" value="3"/>
</dbReference>
<evidence type="ECO:0000256" key="2">
    <source>
        <dbReference type="ARBA" id="ARBA00022741"/>
    </source>
</evidence>
<dbReference type="InterPro" id="IPR050534">
    <property type="entry name" value="Coronavir_polyprotein_1ab"/>
</dbReference>
<dbReference type="OrthoDB" id="6287246at2759"/>
<keyword evidence="3" id="KW-0378">Hydrolase</keyword>
<dbReference type="InterPro" id="IPR011990">
    <property type="entry name" value="TPR-like_helical_dom_sf"/>
</dbReference>
<dbReference type="InterPro" id="IPR012340">
    <property type="entry name" value="NA-bd_OB-fold"/>
</dbReference>
<feature type="region of interest" description="Disordered" evidence="6">
    <location>
        <begin position="3707"/>
        <end position="3772"/>
    </location>
</feature>
<dbReference type="SMART" id="SM00955">
    <property type="entry name" value="RNB"/>
    <property type="match status" value="1"/>
</dbReference>
<evidence type="ECO:0000256" key="6">
    <source>
        <dbReference type="SAM" id="MobiDB-lite"/>
    </source>
</evidence>
<dbReference type="Pfam" id="PF13087">
    <property type="entry name" value="AAA_12"/>
    <property type="match status" value="2"/>
</dbReference>
<dbReference type="CDD" id="cd18808">
    <property type="entry name" value="SF1_C_Upf1"/>
    <property type="match status" value="2"/>
</dbReference>